<comment type="caution">
    <text evidence="2">The sequence shown here is derived from an EMBL/GenBank/DDBJ whole genome shotgun (WGS) entry which is preliminary data.</text>
</comment>
<keyword evidence="3" id="KW-1185">Reference proteome</keyword>
<proteinExistence type="predicted"/>
<dbReference type="Proteomes" id="UP000249819">
    <property type="component" value="Unassembled WGS sequence"/>
</dbReference>
<evidence type="ECO:0000313" key="3">
    <source>
        <dbReference type="Proteomes" id="UP000249819"/>
    </source>
</evidence>
<dbReference type="InterPro" id="IPR025665">
    <property type="entry name" value="Beta-barrel_OMP_2"/>
</dbReference>
<organism evidence="2 3">
    <name type="scientific">Chitinophaga dinghuensis</name>
    <dbReference type="NCBI Taxonomy" id="1539050"/>
    <lineage>
        <taxon>Bacteria</taxon>
        <taxon>Pseudomonadati</taxon>
        <taxon>Bacteroidota</taxon>
        <taxon>Chitinophagia</taxon>
        <taxon>Chitinophagales</taxon>
        <taxon>Chitinophagaceae</taxon>
        <taxon>Chitinophaga</taxon>
    </lineage>
</organism>
<reference evidence="2 3" key="1">
    <citation type="submission" date="2018-06" db="EMBL/GenBank/DDBJ databases">
        <title>Genomic Encyclopedia of Archaeal and Bacterial Type Strains, Phase II (KMG-II): from individual species to whole genera.</title>
        <authorList>
            <person name="Goeker M."/>
        </authorList>
    </citation>
    <scope>NUCLEOTIDE SEQUENCE [LARGE SCALE GENOMIC DNA]</scope>
    <source>
        <strain evidence="2 3">DSM 29821</strain>
    </source>
</reference>
<name>A0A327VIW3_9BACT</name>
<feature type="domain" description="Outer membrane protein beta-barrel" evidence="1">
    <location>
        <begin position="46"/>
        <end position="212"/>
    </location>
</feature>
<evidence type="ECO:0000313" key="2">
    <source>
        <dbReference type="EMBL" id="RAJ74036.1"/>
    </source>
</evidence>
<dbReference type="EMBL" id="QLMA01000011">
    <property type="protein sequence ID" value="RAJ74036.1"/>
    <property type="molecule type" value="Genomic_DNA"/>
</dbReference>
<protein>
    <submittedName>
        <fullName evidence="2">Outer membrane protein with beta-barrel domain</fullName>
    </submittedName>
</protein>
<sequence>MQNAHFRHLFHLLRFALTGMFLTLLLPAKAQQNLNMLEHDAKPYYFGISLATNQSNFRLLHAQAFLADDSIMIAEPMKTFGFNLGLLANARLTEHFDLRFNPQLVFASKNLYYRETYPKPTDTQKKIESILLSFPLQIKFKSDRIGNMRVYAIGGMKYDYDLASNARAKKTESMIKIKKSDYGYEIGAGFEFYFESFIFSPEFKVSNGIGNVLVKDPNLRYSNVIDKLQSHMIVFSIHLEG</sequence>
<dbReference type="Pfam" id="PF13568">
    <property type="entry name" value="OMP_b-brl_2"/>
    <property type="match status" value="1"/>
</dbReference>
<evidence type="ECO:0000259" key="1">
    <source>
        <dbReference type="Pfam" id="PF13568"/>
    </source>
</evidence>
<accession>A0A327VIW3</accession>
<gene>
    <name evidence="2" type="ORF">CLV59_111155</name>
</gene>
<dbReference type="AlphaFoldDB" id="A0A327VIW3"/>